<evidence type="ECO:0000313" key="1">
    <source>
        <dbReference type="EMBL" id="KKM66707.1"/>
    </source>
</evidence>
<name>A0A0F9MBW5_9ZZZZ</name>
<protein>
    <submittedName>
        <fullName evidence="1">Uncharacterized protein</fullName>
    </submittedName>
</protein>
<proteinExistence type="predicted"/>
<reference evidence="1" key="1">
    <citation type="journal article" date="2015" name="Nature">
        <title>Complex archaea that bridge the gap between prokaryotes and eukaryotes.</title>
        <authorList>
            <person name="Spang A."/>
            <person name="Saw J.H."/>
            <person name="Jorgensen S.L."/>
            <person name="Zaremba-Niedzwiedzka K."/>
            <person name="Martijn J."/>
            <person name="Lind A.E."/>
            <person name="van Eijk R."/>
            <person name="Schleper C."/>
            <person name="Guy L."/>
            <person name="Ettema T.J."/>
        </authorList>
    </citation>
    <scope>NUCLEOTIDE SEQUENCE</scope>
</reference>
<comment type="caution">
    <text evidence="1">The sequence shown here is derived from an EMBL/GenBank/DDBJ whole genome shotgun (WGS) entry which is preliminary data.</text>
</comment>
<dbReference type="AlphaFoldDB" id="A0A0F9MBW5"/>
<accession>A0A0F9MBW5</accession>
<gene>
    <name evidence="1" type="ORF">LCGC14_1478490</name>
</gene>
<dbReference type="EMBL" id="LAZR01010477">
    <property type="protein sequence ID" value="KKM66707.1"/>
    <property type="molecule type" value="Genomic_DNA"/>
</dbReference>
<organism evidence="1">
    <name type="scientific">marine sediment metagenome</name>
    <dbReference type="NCBI Taxonomy" id="412755"/>
    <lineage>
        <taxon>unclassified sequences</taxon>
        <taxon>metagenomes</taxon>
        <taxon>ecological metagenomes</taxon>
    </lineage>
</organism>
<sequence length="64" mass="7153">MVVEVGDITQRILLKHTYFCDTCGKVGIENIYPIHSCDSESLSGLICWDCMYNHGDKGELTNEG</sequence>